<accession>A0A7I7PHQ6</accession>
<sequence length="70" mass="7645">MSSHGMRRARSPAIGWGRPHQLENPILAQAKLNPDGNAIRVQAVRGHARDAPSLHHFDIGWVSLSVISAM</sequence>
<dbReference type="KEGG" id="mnv:MNVI_34100"/>
<dbReference type="Proteomes" id="UP000466894">
    <property type="component" value="Chromosome"/>
</dbReference>
<evidence type="ECO:0000256" key="1">
    <source>
        <dbReference type="SAM" id="MobiDB-lite"/>
    </source>
</evidence>
<reference evidence="2 3" key="1">
    <citation type="journal article" date="2019" name="Emerg. Microbes Infect.">
        <title>Comprehensive subspecies identification of 175 nontuberculous mycobacteria species based on 7547 genomic profiles.</title>
        <authorList>
            <person name="Matsumoto Y."/>
            <person name="Kinjo T."/>
            <person name="Motooka D."/>
            <person name="Nabeya D."/>
            <person name="Jung N."/>
            <person name="Uechi K."/>
            <person name="Horii T."/>
            <person name="Iida T."/>
            <person name="Fujita J."/>
            <person name="Nakamura S."/>
        </authorList>
    </citation>
    <scope>NUCLEOTIDE SEQUENCE [LARGE SCALE GENOMIC DNA]</scope>
    <source>
        <strain evidence="2 3">JCM 16367</strain>
    </source>
</reference>
<proteinExistence type="predicted"/>
<dbReference type="EMBL" id="AP022583">
    <property type="protein sequence ID" value="BBY08092.1"/>
    <property type="molecule type" value="Genomic_DNA"/>
</dbReference>
<organism evidence="2 3">
    <name type="scientific">Mycobacterium noviomagense</name>
    <dbReference type="NCBI Taxonomy" id="459858"/>
    <lineage>
        <taxon>Bacteria</taxon>
        <taxon>Bacillati</taxon>
        <taxon>Actinomycetota</taxon>
        <taxon>Actinomycetes</taxon>
        <taxon>Mycobacteriales</taxon>
        <taxon>Mycobacteriaceae</taxon>
        <taxon>Mycobacterium</taxon>
    </lineage>
</organism>
<gene>
    <name evidence="2" type="ORF">MNVI_34100</name>
</gene>
<evidence type="ECO:0000313" key="3">
    <source>
        <dbReference type="Proteomes" id="UP000466894"/>
    </source>
</evidence>
<name>A0A7I7PHQ6_9MYCO</name>
<evidence type="ECO:0000313" key="2">
    <source>
        <dbReference type="EMBL" id="BBY08092.1"/>
    </source>
</evidence>
<protein>
    <submittedName>
        <fullName evidence="2">Uncharacterized protein</fullName>
    </submittedName>
</protein>
<dbReference type="AlphaFoldDB" id="A0A7I7PHQ6"/>
<feature type="compositionally biased region" description="Basic residues" evidence="1">
    <location>
        <begin position="1"/>
        <end position="10"/>
    </location>
</feature>
<feature type="region of interest" description="Disordered" evidence="1">
    <location>
        <begin position="1"/>
        <end position="20"/>
    </location>
</feature>